<evidence type="ECO:0008006" key="4">
    <source>
        <dbReference type="Google" id="ProtNLM"/>
    </source>
</evidence>
<keyword evidence="1" id="KW-0732">Signal</keyword>
<proteinExistence type="predicted"/>
<name>C0EU40_9FIRM</name>
<dbReference type="GeneID" id="75046982"/>
<organism evidence="2 3">
    <name type="scientific">Anaerobutyricum hallii DSM 3353</name>
    <dbReference type="NCBI Taxonomy" id="411469"/>
    <lineage>
        <taxon>Bacteria</taxon>
        <taxon>Bacillati</taxon>
        <taxon>Bacillota</taxon>
        <taxon>Clostridia</taxon>
        <taxon>Lachnospirales</taxon>
        <taxon>Lachnospiraceae</taxon>
        <taxon>Anaerobutyricum</taxon>
    </lineage>
</organism>
<comment type="caution">
    <text evidence="2">The sequence shown here is derived from an EMBL/GenBank/DDBJ whole genome shotgun (WGS) entry which is preliminary data.</text>
</comment>
<feature type="chain" id="PRO_5002898111" description="Fibronectin type III domain protein" evidence="1">
    <location>
        <begin position="27"/>
        <end position="208"/>
    </location>
</feature>
<gene>
    <name evidence="2" type="ORF">EUBHAL_00924</name>
</gene>
<evidence type="ECO:0000313" key="3">
    <source>
        <dbReference type="Proteomes" id="UP000003174"/>
    </source>
</evidence>
<dbReference type="RefSeq" id="WP_005345204.1">
    <property type="nucleotide sequence ID" value="NZ_ACEP01000047.1"/>
</dbReference>
<sequence>MKKVTKIFALALAFVIIFTLQIPANAATKQARTSKGVYGYIEELTDEYVSIECKDTQDEEFEVQVRDNKGKEVFSQREIGYFFVELSKNKLYSFRVRGMKINYDTDSYDPYTPWSNSVYFSTAQYKLKQVGKTKKAKITTPKVAGISKYTVYMSLKKNGGYKKVKTVKAGKSITVSKFKGKALKAKKNYYFKFVPNKGTETVKSLRIK</sequence>
<protein>
    <recommendedName>
        <fullName evidence="4">Fibronectin type III domain protein</fullName>
    </recommendedName>
</protein>
<reference evidence="2 3" key="1">
    <citation type="submission" date="2009-01" db="EMBL/GenBank/DDBJ databases">
        <authorList>
            <person name="Fulton L."/>
            <person name="Clifton S."/>
            <person name="Fulton B."/>
            <person name="Xu J."/>
            <person name="Minx P."/>
            <person name="Pepin K.H."/>
            <person name="Johnson M."/>
            <person name="Bhonagiri V."/>
            <person name="Nash W.E."/>
            <person name="Mardis E.R."/>
            <person name="Wilson R.K."/>
        </authorList>
    </citation>
    <scope>NUCLEOTIDE SEQUENCE [LARGE SCALE GENOMIC DNA]</scope>
    <source>
        <strain evidence="2 3">DSM 3353</strain>
    </source>
</reference>
<dbReference type="EMBL" id="ACEP01000047">
    <property type="protein sequence ID" value="EEG37251.1"/>
    <property type="molecule type" value="Genomic_DNA"/>
</dbReference>
<dbReference type="Proteomes" id="UP000003174">
    <property type="component" value="Unassembled WGS sequence"/>
</dbReference>
<reference evidence="2 3" key="2">
    <citation type="submission" date="2009-02" db="EMBL/GenBank/DDBJ databases">
        <title>Draft genome sequence of Eubacterium hallii (DSM 3353).</title>
        <authorList>
            <person name="Sudarsanam P."/>
            <person name="Ley R."/>
            <person name="Guruge J."/>
            <person name="Turnbaugh P.J."/>
            <person name="Mahowald M."/>
            <person name="Liep D."/>
            <person name="Gordon J."/>
        </authorList>
    </citation>
    <scope>NUCLEOTIDE SEQUENCE [LARGE SCALE GENOMIC DNA]</scope>
    <source>
        <strain evidence="2 3">DSM 3353</strain>
    </source>
</reference>
<dbReference type="AlphaFoldDB" id="C0EU40"/>
<feature type="signal peptide" evidence="1">
    <location>
        <begin position="1"/>
        <end position="26"/>
    </location>
</feature>
<accession>C0EU40</accession>
<evidence type="ECO:0000256" key="1">
    <source>
        <dbReference type="SAM" id="SignalP"/>
    </source>
</evidence>
<evidence type="ECO:0000313" key="2">
    <source>
        <dbReference type="EMBL" id="EEG37251.1"/>
    </source>
</evidence>